<dbReference type="EMBL" id="JAEUBG010004756">
    <property type="protein sequence ID" value="KAH3680294.1"/>
    <property type="molecule type" value="Genomic_DNA"/>
</dbReference>
<proteinExistence type="predicted"/>
<keyword evidence="2" id="KW-1185">Reference proteome</keyword>
<sequence>MSVQWQIEIPSTVGPRGGCGGGGCPIDEIFPPRAGSVNVHLEQQAFLNERVQFRRCWQCQSSQKSSIAQSVPVQLSNMTVDSEIDLVQDGETGVSLEQVQIQSDSLVVDLVQQGQTHVVGQLRVVQSLSFELPGDQRNGLDVILRGAGNSGVIS</sequence>
<protein>
    <submittedName>
        <fullName evidence="1">Uncharacterized protein</fullName>
    </submittedName>
</protein>
<gene>
    <name evidence="1" type="ORF">WICPIJ_008336</name>
</gene>
<dbReference type="AlphaFoldDB" id="A0A9P8PZX2"/>
<dbReference type="Proteomes" id="UP000774326">
    <property type="component" value="Unassembled WGS sequence"/>
</dbReference>
<evidence type="ECO:0000313" key="2">
    <source>
        <dbReference type="Proteomes" id="UP000774326"/>
    </source>
</evidence>
<organism evidence="1 2">
    <name type="scientific">Wickerhamomyces pijperi</name>
    <name type="common">Yeast</name>
    <name type="synonym">Pichia pijperi</name>
    <dbReference type="NCBI Taxonomy" id="599730"/>
    <lineage>
        <taxon>Eukaryota</taxon>
        <taxon>Fungi</taxon>
        <taxon>Dikarya</taxon>
        <taxon>Ascomycota</taxon>
        <taxon>Saccharomycotina</taxon>
        <taxon>Saccharomycetes</taxon>
        <taxon>Phaffomycetales</taxon>
        <taxon>Wickerhamomycetaceae</taxon>
        <taxon>Wickerhamomyces</taxon>
    </lineage>
</organism>
<name>A0A9P8PZX2_WICPI</name>
<comment type="caution">
    <text evidence="1">The sequence shown here is derived from an EMBL/GenBank/DDBJ whole genome shotgun (WGS) entry which is preliminary data.</text>
</comment>
<accession>A0A9P8PZX2</accession>
<evidence type="ECO:0000313" key="1">
    <source>
        <dbReference type="EMBL" id="KAH3680294.1"/>
    </source>
</evidence>
<reference evidence="1" key="1">
    <citation type="journal article" date="2021" name="Open Biol.">
        <title>Shared evolutionary footprints suggest mitochondrial oxidative damage underlies multiple complex I losses in fungi.</title>
        <authorList>
            <person name="Schikora-Tamarit M.A."/>
            <person name="Marcet-Houben M."/>
            <person name="Nosek J."/>
            <person name="Gabaldon T."/>
        </authorList>
    </citation>
    <scope>NUCLEOTIDE SEQUENCE</scope>
    <source>
        <strain evidence="1">CBS2887</strain>
    </source>
</reference>
<reference evidence="1" key="2">
    <citation type="submission" date="2021-01" db="EMBL/GenBank/DDBJ databases">
        <authorList>
            <person name="Schikora-Tamarit M.A."/>
        </authorList>
    </citation>
    <scope>NUCLEOTIDE SEQUENCE</scope>
    <source>
        <strain evidence="1">CBS2887</strain>
    </source>
</reference>